<dbReference type="Gene3D" id="3.40.50.720">
    <property type="entry name" value="NAD(P)-binding Rossmann-like Domain"/>
    <property type="match status" value="1"/>
</dbReference>
<reference evidence="2" key="1">
    <citation type="journal article" date="2019" name="Sci. Rep.">
        <title>Draft genome of Tanacetum cinerariifolium, the natural source of mosquito coil.</title>
        <authorList>
            <person name="Yamashiro T."/>
            <person name="Shiraishi A."/>
            <person name="Satake H."/>
            <person name="Nakayama K."/>
        </authorList>
    </citation>
    <scope>NUCLEOTIDE SEQUENCE</scope>
</reference>
<feature type="domain" description="UDP-glucose/GDP-mannose dehydrogenase N-terminal" evidence="1">
    <location>
        <begin position="1"/>
        <end position="66"/>
    </location>
</feature>
<dbReference type="Pfam" id="PF03721">
    <property type="entry name" value="UDPG_MGDP_dh_N"/>
    <property type="match status" value="1"/>
</dbReference>
<dbReference type="GO" id="GO:0051287">
    <property type="term" value="F:NAD binding"/>
    <property type="evidence" value="ECO:0007669"/>
    <property type="project" value="InterPro"/>
</dbReference>
<protein>
    <submittedName>
        <fullName evidence="2">UDP-glucose 6-dehydrogenase</fullName>
    </submittedName>
</protein>
<dbReference type="GO" id="GO:0016616">
    <property type="term" value="F:oxidoreductase activity, acting on the CH-OH group of donors, NAD or NADP as acceptor"/>
    <property type="evidence" value="ECO:0007669"/>
    <property type="project" value="InterPro"/>
</dbReference>
<organism evidence="2">
    <name type="scientific">Tanacetum cinerariifolium</name>
    <name type="common">Dalmatian daisy</name>
    <name type="synonym">Chrysanthemum cinerariifolium</name>
    <dbReference type="NCBI Taxonomy" id="118510"/>
    <lineage>
        <taxon>Eukaryota</taxon>
        <taxon>Viridiplantae</taxon>
        <taxon>Streptophyta</taxon>
        <taxon>Embryophyta</taxon>
        <taxon>Tracheophyta</taxon>
        <taxon>Spermatophyta</taxon>
        <taxon>Magnoliopsida</taxon>
        <taxon>eudicotyledons</taxon>
        <taxon>Gunneridae</taxon>
        <taxon>Pentapetalae</taxon>
        <taxon>asterids</taxon>
        <taxon>campanulids</taxon>
        <taxon>Asterales</taxon>
        <taxon>Asteraceae</taxon>
        <taxon>Asteroideae</taxon>
        <taxon>Anthemideae</taxon>
        <taxon>Anthemidinae</taxon>
        <taxon>Tanacetum</taxon>
    </lineage>
</organism>
<dbReference type="InterPro" id="IPR001732">
    <property type="entry name" value="UDP-Glc/GDP-Man_DH_N"/>
</dbReference>
<dbReference type="PANTHER" id="PTHR43750">
    <property type="entry name" value="UDP-GLUCOSE 6-DEHYDROGENASE TUAD"/>
    <property type="match status" value="1"/>
</dbReference>
<evidence type="ECO:0000259" key="1">
    <source>
        <dbReference type="Pfam" id="PF03721"/>
    </source>
</evidence>
<feature type="non-terminal residue" evidence="2">
    <location>
        <position position="1"/>
    </location>
</feature>
<accession>A0A699XP77</accession>
<dbReference type="SUPFAM" id="SSF51735">
    <property type="entry name" value="NAD(P)-binding Rossmann-fold domains"/>
    <property type="match status" value="1"/>
</dbReference>
<dbReference type="AlphaFoldDB" id="A0A699XP77"/>
<dbReference type="InterPro" id="IPR036291">
    <property type="entry name" value="NAD(P)-bd_dom_sf"/>
</dbReference>
<comment type="caution">
    <text evidence="2">The sequence shown here is derived from an EMBL/GenBank/DDBJ whole genome shotgun (WGS) entry which is preliminary data.</text>
</comment>
<evidence type="ECO:0000313" key="2">
    <source>
        <dbReference type="EMBL" id="GFD59848.1"/>
    </source>
</evidence>
<name>A0A699XP77_TANCI</name>
<dbReference type="PANTHER" id="PTHR43750:SF3">
    <property type="entry name" value="UDP-GLUCOSE 6-DEHYDROGENASE TUAD"/>
    <property type="match status" value="1"/>
</dbReference>
<dbReference type="EMBL" id="BKCJ011870065">
    <property type="protein sequence ID" value="GFD59848.1"/>
    <property type="molecule type" value="Genomic_DNA"/>
</dbReference>
<proteinExistence type="predicted"/>
<sequence>VPVGTAAKVRAEVESALDKRSADVEFDVASNPEFLKEGAAIDDFLKPDRIVVGISSERAEEVIRRLYKPFLLNGHPIIFMDI</sequence>
<gene>
    <name evidence="2" type="ORF">Tci_931817</name>
</gene>
<feature type="non-terminal residue" evidence="2">
    <location>
        <position position="82"/>
    </location>
</feature>